<dbReference type="EMBL" id="CP106793">
    <property type="protein sequence ID" value="UXY23573.1"/>
    <property type="molecule type" value="Genomic_DNA"/>
</dbReference>
<keyword evidence="1" id="KW-0378">Hydrolase</keyword>
<evidence type="ECO:0000259" key="2">
    <source>
        <dbReference type="SMART" id="SM00065"/>
    </source>
</evidence>
<dbReference type="Gene3D" id="3.60.40.10">
    <property type="entry name" value="PPM-type phosphatase domain"/>
    <property type="match status" value="1"/>
</dbReference>
<gene>
    <name evidence="4" type="ORF">N8I84_36455</name>
</gene>
<dbReference type="InterPro" id="IPR013656">
    <property type="entry name" value="PAS_4"/>
</dbReference>
<dbReference type="InterPro" id="IPR029016">
    <property type="entry name" value="GAF-like_dom_sf"/>
</dbReference>
<organism evidence="4 5">
    <name type="scientific">Streptomyces cynarae</name>
    <dbReference type="NCBI Taxonomy" id="2981134"/>
    <lineage>
        <taxon>Bacteria</taxon>
        <taxon>Bacillati</taxon>
        <taxon>Actinomycetota</taxon>
        <taxon>Actinomycetes</taxon>
        <taxon>Kitasatosporales</taxon>
        <taxon>Streptomycetaceae</taxon>
        <taxon>Streptomyces</taxon>
    </lineage>
</organism>
<evidence type="ECO:0000313" key="5">
    <source>
        <dbReference type="Proteomes" id="UP001061298"/>
    </source>
</evidence>
<name>A0ABY6ECE2_9ACTN</name>
<reference evidence="4" key="1">
    <citation type="submission" date="2022-10" db="EMBL/GenBank/DDBJ databases">
        <authorList>
            <person name="Mo P."/>
        </authorList>
    </citation>
    <scope>NUCLEOTIDE SEQUENCE</scope>
    <source>
        <strain evidence="4">HUAS 13-4</strain>
    </source>
</reference>
<feature type="domain" description="GAF" evidence="2">
    <location>
        <begin position="345"/>
        <end position="482"/>
    </location>
</feature>
<evidence type="ECO:0000313" key="4">
    <source>
        <dbReference type="EMBL" id="UXY23573.1"/>
    </source>
</evidence>
<dbReference type="SMART" id="SM00065">
    <property type="entry name" value="GAF"/>
    <property type="match status" value="2"/>
</dbReference>
<dbReference type="PANTHER" id="PTHR43156">
    <property type="entry name" value="STAGE II SPORULATION PROTEIN E-RELATED"/>
    <property type="match status" value="1"/>
</dbReference>
<dbReference type="Pfam" id="PF01590">
    <property type="entry name" value="GAF"/>
    <property type="match status" value="1"/>
</dbReference>
<dbReference type="SUPFAM" id="SSF55781">
    <property type="entry name" value="GAF domain-like"/>
    <property type="match status" value="2"/>
</dbReference>
<sequence>MPIRPDVPAPPGAAMLSPQWPPDADLFGPAPVIFASLSGPGHIVETANSAFFDIVCGGRRRTGVPIVELIPDTALQGVINRIREVYRTGVPYRTRDKRLVLGEPGAQQERIFDLTYEPRRDAVGRVDGVVVIAMDTTAYRDTQLLAAEQRALLEQIAREAPLQEILTGMARTIEDFSPGMLVSVLLVDADGRRLRHGTGPSLPDFYNEAIDGVPIGEGQGSCGTTAYRRAPVVCTDIATDPLWAEYRELAKRAGVGACWSTPILSTDGRLLGTFAMYHRTPKIPELKDLALGAAFTRVAALAIERHQAVAAGRAARQRESSAREDLAFVLEASTAIAREQHYANSLRRLAQLTVPSLAQLCAVYVADGGHHSRIASAAATRAHEPLLVAPEWCEAVDRAVARVLASGATETGFIELRPGTELGGRGAGYLCVPLTARGSTFGALALLAVDRDWDGHVVALAEELAGRAALSADNARQFTHRVRLAHELQAGLLPPKLPHVPGAALAASYHPAGEGLDVGGDFYDVFPLPGDRWAVMIGDVCGHGAVAATTTGMVRHTARAVARLLRDPVSVVAAINDALAEHTEGQDLFVSLVYGELRHTTGGQAVTLMRAGHVPPLVRRAGGTVERLVPPGLLLGLGLGGVGSPVRVDLHPGDGLVLVTDGITEARSPEGELFGEERLADTLTTVPPTAAALLESVTTAVAAFTHDTSRDDQAALVVTAV</sequence>
<dbReference type="Proteomes" id="UP001061298">
    <property type="component" value="Chromosome"/>
</dbReference>
<feature type="domain" description="GAF" evidence="2">
    <location>
        <begin position="161"/>
        <end position="313"/>
    </location>
</feature>
<dbReference type="Gene3D" id="3.30.450.40">
    <property type="match status" value="2"/>
</dbReference>
<dbReference type="Gene3D" id="3.30.450.20">
    <property type="entry name" value="PAS domain"/>
    <property type="match status" value="1"/>
</dbReference>
<dbReference type="InterPro" id="IPR036457">
    <property type="entry name" value="PPM-type-like_dom_sf"/>
</dbReference>
<dbReference type="RefSeq" id="WP_263233756.1">
    <property type="nucleotide sequence ID" value="NZ_CP106793.1"/>
</dbReference>
<dbReference type="InterPro" id="IPR003018">
    <property type="entry name" value="GAF"/>
</dbReference>
<accession>A0ABY6ECE2</accession>
<feature type="domain" description="PPM-type phosphatase" evidence="3">
    <location>
        <begin position="503"/>
        <end position="720"/>
    </location>
</feature>
<evidence type="ECO:0000256" key="1">
    <source>
        <dbReference type="ARBA" id="ARBA00022801"/>
    </source>
</evidence>
<dbReference type="Pfam" id="PF08448">
    <property type="entry name" value="PAS_4"/>
    <property type="match status" value="1"/>
</dbReference>
<protein>
    <submittedName>
        <fullName evidence="4">SpoIIE family protein phosphatase</fullName>
    </submittedName>
</protein>
<dbReference type="PANTHER" id="PTHR43156:SF2">
    <property type="entry name" value="STAGE II SPORULATION PROTEIN E"/>
    <property type="match status" value="1"/>
</dbReference>
<dbReference type="Pfam" id="PF07228">
    <property type="entry name" value="SpoIIE"/>
    <property type="match status" value="1"/>
</dbReference>
<proteinExistence type="predicted"/>
<dbReference type="Pfam" id="PF13185">
    <property type="entry name" value="GAF_2"/>
    <property type="match status" value="1"/>
</dbReference>
<keyword evidence="5" id="KW-1185">Reference proteome</keyword>
<dbReference type="SMART" id="SM00331">
    <property type="entry name" value="PP2C_SIG"/>
    <property type="match status" value="1"/>
</dbReference>
<evidence type="ECO:0000259" key="3">
    <source>
        <dbReference type="SMART" id="SM00331"/>
    </source>
</evidence>
<dbReference type="InterPro" id="IPR001932">
    <property type="entry name" value="PPM-type_phosphatase-like_dom"/>
</dbReference>
<dbReference type="InterPro" id="IPR052016">
    <property type="entry name" value="Bact_Sigma-Reg"/>
</dbReference>
<dbReference type="SUPFAM" id="SSF81606">
    <property type="entry name" value="PP2C-like"/>
    <property type="match status" value="1"/>
</dbReference>